<dbReference type="InterPro" id="IPR043136">
    <property type="entry name" value="B30.2/SPRY_sf"/>
</dbReference>
<evidence type="ECO:0000313" key="3">
    <source>
        <dbReference type="Proteomes" id="UP000324800"/>
    </source>
</evidence>
<evidence type="ECO:0000256" key="1">
    <source>
        <dbReference type="SAM" id="MobiDB-lite"/>
    </source>
</evidence>
<name>A0A5J4WU14_9EUKA</name>
<feature type="non-terminal residue" evidence="2">
    <location>
        <position position="1"/>
    </location>
</feature>
<gene>
    <name evidence="2" type="ORF">EZS28_006572</name>
</gene>
<dbReference type="AlphaFoldDB" id="A0A5J4WU14"/>
<accession>A0A5J4WU14</accession>
<dbReference type="Proteomes" id="UP000324800">
    <property type="component" value="Unassembled WGS sequence"/>
</dbReference>
<comment type="caution">
    <text evidence="2">The sequence shown here is derived from an EMBL/GenBank/DDBJ whole genome shotgun (WGS) entry which is preliminary data.</text>
</comment>
<proteinExistence type="predicted"/>
<organism evidence="2 3">
    <name type="scientific">Streblomastix strix</name>
    <dbReference type="NCBI Taxonomy" id="222440"/>
    <lineage>
        <taxon>Eukaryota</taxon>
        <taxon>Metamonada</taxon>
        <taxon>Preaxostyla</taxon>
        <taxon>Oxymonadida</taxon>
        <taxon>Streblomastigidae</taxon>
        <taxon>Streblomastix</taxon>
    </lineage>
</organism>
<protein>
    <recommendedName>
        <fullName evidence="4">SPRY domain-containing protein</fullName>
    </recommendedName>
</protein>
<sequence length="260" mass="29719">HFLEFIVRKNEEKKKNIGEIKEKEKEKDGKASSSSSQKNQSQRRLELVNRYILPSQKQNQVVLTALAILGLADKMHLKDQEKQFKESYILEKYELDIKESKQNGDIEFKFAPGSLNNVGVSGKKATYNTSNYKTVIFDPPIISSEYGPIVRCDITFDSCSSNYCGFGLIMSDFVIPDGNRAYNSNPWQAFMLMYHQDGNVYHCGNTWSGNSSYGSGHRLAIEVDMSKKPHVAYFFYNDNEQSQYVQGIPESVKFFVCVYI</sequence>
<feature type="compositionally biased region" description="Low complexity" evidence="1">
    <location>
        <begin position="31"/>
        <end position="42"/>
    </location>
</feature>
<evidence type="ECO:0000313" key="2">
    <source>
        <dbReference type="EMBL" id="KAA6397895.1"/>
    </source>
</evidence>
<reference evidence="2 3" key="1">
    <citation type="submission" date="2019-03" db="EMBL/GenBank/DDBJ databases">
        <title>Single cell metagenomics reveals metabolic interactions within the superorganism composed of flagellate Streblomastix strix and complex community of Bacteroidetes bacteria on its surface.</title>
        <authorList>
            <person name="Treitli S.C."/>
            <person name="Kolisko M."/>
            <person name="Husnik F."/>
            <person name="Keeling P."/>
            <person name="Hampl V."/>
        </authorList>
    </citation>
    <scope>NUCLEOTIDE SEQUENCE [LARGE SCALE GENOMIC DNA]</scope>
    <source>
        <strain evidence="2">ST1C</strain>
    </source>
</reference>
<feature type="region of interest" description="Disordered" evidence="1">
    <location>
        <begin position="16"/>
        <end position="42"/>
    </location>
</feature>
<evidence type="ECO:0008006" key="4">
    <source>
        <dbReference type="Google" id="ProtNLM"/>
    </source>
</evidence>
<dbReference type="Gene3D" id="2.60.120.920">
    <property type="match status" value="1"/>
</dbReference>
<dbReference type="EMBL" id="SNRW01001077">
    <property type="protein sequence ID" value="KAA6397895.1"/>
    <property type="molecule type" value="Genomic_DNA"/>
</dbReference>
<feature type="compositionally biased region" description="Basic and acidic residues" evidence="1">
    <location>
        <begin position="16"/>
        <end position="30"/>
    </location>
</feature>